<name>A0AA41V1E3_PAPNU</name>
<evidence type="ECO:0000256" key="8">
    <source>
        <dbReference type="ARBA" id="ARBA00023136"/>
    </source>
</evidence>
<dbReference type="InterPro" id="IPR004813">
    <property type="entry name" value="OPT"/>
</dbReference>
<evidence type="ECO:0008006" key="12">
    <source>
        <dbReference type="Google" id="ProtNLM"/>
    </source>
</evidence>
<sequence length="222" mass="25278">MAAYGFAGIFLKFLVDSPYMWWPYSVLNVSFYRMLHEVEVRPKGQSTRLQFFILVSVSSFAYHIIPNYFFPSIATLSFICWIWKNSVTAQQIGSGLHGLGIGSFSLDWSIISSFLGNPLIIPMFSVINTMVGFIIITYIIAPIAYWTNSYGAKRFPFFSNHIFDINGQPYDISRFVGKDVTDSQHAYNSHSNIYLSVFFVYSIGFQLGAETATLTHFILFHS</sequence>
<dbReference type="GO" id="GO:0016020">
    <property type="term" value="C:membrane"/>
    <property type="evidence" value="ECO:0007669"/>
    <property type="project" value="UniProtKB-SubCell"/>
</dbReference>
<evidence type="ECO:0000256" key="6">
    <source>
        <dbReference type="ARBA" id="ARBA00022927"/>
    </source>
</evidence>
<keyword evidence="4 9" id="KW-0812">Transmembrane</keyword>
<comment type="similarity">
    <text evidence="2">Belongs to the oligopeptide OPT transporter (TC 2.A.67.1) family.</text>
</comment>
<accession>A0AA41V1E3</accession>
<keyword evidence="7 9" id="KW-1133">Transmembrane helix</keyword>
<gene>
    <name evidence="10" type="ORF">MKW94_021313</name>
</gene>
<evidence type="ECO:0000256" key="3">
    <source>
        <dbReference type="ARBA" id="ARBA00022448"/>
    </source>
</evidence>
<evidence type="ECO:0000313" key="10">
    <source>
        <dbReference type="EMBL" id="MCL7028097.1"/>
    </source>
</evidence>
<dbReference type="InterPro" id="IPR004648">
    <property type="entry name" value="Oligpept_transpt"/>
</dbReference>
<dbReference type="Proteomes" id="UP001177140">
    <property type="component" value="Unassembled WGS sequence"/>
</dbReference>
<keyword evidence="8 9" id="KW-0472">Membrane</keyword>
<evidence type="ECO:0000256" key="2">
    <source>
        <dbReference type="ARBA" id="ARBA00005484"/>
    </source>
</evidence>
<evidence type="ECO:0000256" key="7">
    <source>
        <dbReference type="ARBA" id="ARBA00022989"/>
    </source>
</evidence>
<feature type="transmembrane region" description="Helical" evidence="9">
    <location>
        <begin position="119"/>
        <end position="146"/>
    </location>
</feature>
<dbReference type="GO" id="GO:0035673">
    <property type="term" value="F:oligopeptide transmembrane transporter activity"/>
    <property type="evidence" value="ECO:0007669"/>
    <property type="project" value="InterPro"/>
</dbReference>
<feature type="non-terminal residue" evidence="10">
    <location>
        <position position="1"/>
    </location>
</feature>
<protein>
    <recommendedName>
        <fullName evidence="12">Oligopeptide transporter</fullName>
    </recommendedName>
</protein>
<keyword evidence="6" id="KW-0653">Protein transport</keyword>
<dbReference type="EMBL" id="JAJJMA010075619">
    <property type="protein sequence ID" value="MCL7028097.1"/>
    <property type="molecule type" value="Genomic_DNA"/>
</dbReference>
<comment type="subcellular location">
    <subcellularLocation>
        <location evidence="1">Membrane</location>
        <topology evidence="1">Multi-pass membrane protein</topology>
    </subcellularLocation>
</comment>
<dbReference type="GO" id="GO:0015031">
    <property type="term" value="P:protein transport"/>
    <property type="evidence" value="ECO:0007669"/>
    <property type="project" value="UniProtKB-KW"/>
</dbReference>
<reference evidence="10" key="1">
    <citation type="submission" date="2022-03" db="EMBL/GenBank/DDBJ databases">
        <title>A functionally conserved STORR gene fusion in Papaver species that diverged 16.8 million years ago.</title>
        <authorList>
            <person name="Catania T."/>
        </authorList>
    </citation>
    <scope>NUCLEOTIDE SEQUENCE</scope>
    <source>
        <strain evidence="10">S-191538</strain>
    </source>
</reference>
<dbReference type="AlphaFoldDB" id="A0AA41V1E3"/>
<keyword evidence="5" id="KW-0571">Peptide transport</keyword>
<dbReference type="Pfam" id="PF03169">
    <property type="entry name" value="OPT"/>
    <property type="match status" value="1"/>
</dbReference>
<evidence type="ECO:0000256" key="9">
    <source>
        <dbReference type="SAM" id="Phobius"/>
    </source>
</evidence>
<evidence type="ECO:0000313" key="11">
    <source>
        <dbReference type="Proteomes" id="UP001177140"/>
    </source>
</evidence>
<evidence type="ECO:0000256" key="1">
    <source>
        <dbReference type="ARBA" id="ARBA00004141"/>
    </source>
</evidence>
<organism evidence="10 11">
    <name type="scientific">Papaver nudicaule</name>
    <name type="common">Iceland poppy</name>
    <dbReference type="NCBI Taxonomy" id="74823"/>
    <lineage>
        <taxon>Eukaryota</taxon>
        <taxon>Viridiplantae</taxon>
        <taxon>Streptophyta</taxon>
        <taxon>Embryophyta</taxon>
        <taxon>Tracheophyta</taxon>
        <taxon>Spermatophyta</taxon>
        <taxon>Magnoliopsida</taxon>
        <taxon>Ranunculales</taxon>
        <taxon>Papaveraceae</taxon>
        <taxon>Papaveroideae</taxon>
        <taxon>Papaver</taxon>
    </lineage>
</organism>
<comment type="caution">
    <text evidence="10">The sequence shown here is derived from an EMBL/GenBank/DDBJ whole genome shotgun (WGS) entry which is preliminary data.</text>
</comment>
<keyword evidence="11" id="KW-1185">Reference proteome</keyword>
<evidence type="ECO:0000256" key="5">
    <source>
        <dbReference type="ARBA" id="ARBA00022856"/>
    </source>
</evidence>
<evidence type="ECO:0000256" key="4">
    <source>
        <dbReference type="ARBA" id="ARBA00022692"/>
    </source>
</evidence>
<dbReference type="PANTHER" id="PTHR22601">
    <property type="entry name" value="ISP4 LIKE PROTEIN"/>
    <property type="match status" value="1"/>
</dbReference>
<proteinExistence type="inferred from homology"/>
<keyword evidence="3" id="KW-0813">Transport</keyword>